<evidence type="ECO:0000313" key="6">
    <source>
        <dbReference type="EMBL" id="KAK8747321.1"/>
    </source>
</evidence>
<protein>
    <recommendedName>
        <fullName evidence="8">Inactive hydroxysteroid dehydrogenase-like protein 1</fullName>
    </recommendedName>
</protein>
<keyword evidence="3" id="KW-0496">Mitochondrion</keyword>
<gene>
    <name evidence="6" type="ORF">OTU49_016746</name>
</gene>
<evidence type="ECO:0000256" key="4">
    <source>
        <dbReference type="ARBA" id="ARBA00038261"/>
    </source>
</evidence>
<dbReference type="EMBL" id="JARKIK010000015">
    <property type="protein sequence ID" value="KAK8747321.1"/>
    <property type="molecule type" value="Genomic_DNA"/>
</dbReference>
<sequence length="325" mass="36781">MACEALLPGLGQFEYLLTVVGLVYVGKVLLELIWSLACGFRAHFWSRLWDKRLVETYGKWAVVTGCTDGIGKEYAKQLAKRGMNIVLVSRTQDKLDKVSSEIVQEYDVQTEIVKVDFIDGRHIYEDVAKHLQDKEIGILVNNVGVMLPHPMEFELASEKDLWGHVNVNVASVPAMTKLVLPGMLTRGKGAIINIASIAGLYPLPLMGIYSATKAFVDYFSHSLEWEYRDSGITVQTILPSYVSTNMVKFSDILQRPNVLVPTASTFVSNAVHTLGYARRTSGYWAHGIQVHMAEKFGNKWLFMYFNYLWNSFLLRNMKKNQSRSR</sequence>
<feature type="transmembrane region" description="Helical" evidence="5">
    <location>
        <begin position="190"/>
        <end position="211"/>
    </location>
</feature>
<dbReference type="Proteomes" id="UP001445076">
    <property type="component" value="Unassembled WGS sequence"/>
</dbReference>
<dbReference type="PANTHER" id="PTHR44889">
    <property type="entry name" value="INACTIVE HYDROXYSTEROID DEHYDROGENASE-LIKE PROTEIN 1"/>
    <property type="match status" value="1"/>
</dbReference>
<dbReference type="GO" id="GO:0005739">
    <property type="term" value="C:mitochondrion"/>
    <property type="evidence" value="ECO:0007669"/>
    <property type="project" value="UniProtKB-SubCell"/>
</dbReference>
<evidence type="ECO:0000256" key="5">
    <source>
        <dbReference type="SAM" id="Phobius"/>
    </source>
</evidence>
<keyword evidence="5" id="KW-1133">Transmembrane helix</keyword>
<dbReference type="PANTHER" id="PTHR44889:SF1">
    <property type="entry name" value="INACTIVE HYDROXYSTEROID DEHYDROGENASE-LIKE PROTEIN 1"/>
    <property type="match status" value="1"/>
</dbReference>
<dbReference type="CDD" id="cd05356">
    <property type="entry name" value="17beta-HSD1_like_SDR_c"/>
    <property type="match status" value="1"/>
</dbReference>
<dbReference type="AlphaFoldDB" id="A0AAW0Y7G6"/>
<reference evidence="6 7" key="1">
    <citation type="journal article" date="2024" name="BMC Genomics">
        <title>Genome assembly of redclaw crayfish (Cherax quadricarinatus) provides insights into its immune adaptation and hypoxia tolerance.</title>
        <authorList>
            <person name="Liu Z."/>
            <person name="Zheng J."/>
            <person name="Li H."/>
            <person name="Fang K."/>
            <person name="Wang S."/>
            <person name="He J."/>
            <person name="Zhou D."/>
            <person name="Weng S."/>
            <person name="Chi M."/>
            <person name="Gu Z."/>
            <person name="He J."/>
            <person name="Li F."/>
            <person name="Wang M."/>
        </authorList>
    </citation>
    <scope>NUCLEOTIDE SEQUENCE [LARGE SCALE GENOMIC DNA]</scope>
    <source>
        <strain evidence="6">ZL_2023a</strain>
    </source>
</reference>
<organism evidence="6 7">
    <name type="scientific">Cherax quadricarinatus</name>
    <name type="common">Australian red claw crayfish</name>
    <dbReference type="NCBI Taxonomy" id="27406"/>
    <lineage>
        <taxon>Eukaryota</taxon>
        <taxon>Metazoa</taxon>
        <taxon>Ecdysozoa</taxon>
        <taxon>Arthropoda</taxon>
        <taxon>Crustacea</taxon>
        <taxon>Multicrustacea</taxon>
        <taxon>Malacostraca</taxon>
        <taxon>Eumalacostraca</taxon>
        <taxon>Eucarida</taxon>
        <taxon>Decapoda</taxon>
        <taxon>Pleocyemata</taxon>
        <taxon>Astacidea</taxon>
        <taxon>Parastacoidea</taxon>
        <taxon>Parastacidae</taxon>
        <taxon>Cherax</taxon>
    </lineage>
</organism>
<keyword evidence="5" id="KW-0812">Transmembrane</keyword>
<keyword evidence="2" id="KW-0521">NADP</keyword>
<dbReference type="PRINTS" id="PR00081">
    <property type="entry name" value="GDHRDH"/>
</dbReference>
<comment type="caution">
    <text evidence="6">The sequence shown here is derived from an EMBL/GenBank/DDBJ whole genome shotgun (WGS) entry which is preliminary data.</text>
</comment>
<evidence type="ECO:0000256" key="3">
    <source>
        <dbReference type="ARBA" id="ARBA00023128"/>
    </source>
</evidence>
<evidence type="ECO:0008006" key="8">
    <source>
        <dbReference type="Google" id="ProtNLM"/>
    </source>
</evidence>
<dbReference type="InterPro" id="IPR052149">
    <property type="entry name" value="17-beta-HSD3-like"/>
</dbReference>
<dbReference type="InterPro" id="IPR036291">
    <property type="entry name" value="NAD(P)-bd_dom_sf"/>
</dbReference>
<feature type="transmembrane region" description="Helical" evidence="5">
    <location>
        <begin position="15"/>
        <end position="37"/>
    </location>
</feature>
<proteinExistence type="inferred from homology"/>
<evidence type="ECO:0000313" key="7">
    <source>
        <dbReference type="Proteomes" id="UP001445076"/>
    </source>
</evidence>
<evidence type="ECO:0000256" key="2">
    <source>
        <dbReference type="ARBA" id="ARBA00022857"/>
    </source>
</evidence>
<name>A0AAW0Y7G6_CHEQU</name>
<dbReference type="SUPFAM" id="SSF51735">
    <property type="entry name" value="NAD(P)-binding Rossmann-fold domains"/>
    <property type="match status" value="1"/>
</dbReference>
<accession>A0AAW0Y7G6</accession>
<keyword evidence="7" id="KW-1185">Reference proteome</keyword>
<comment type="subcellular location">
    <subcellularLocation>
        <location evidence="1">Mitochondrion</location>
    </subcellularLocation>
</comment>
<keyword evidence="5" id="KW-0472">Membrane</keyword>
<dbReference type="Gene3D" id="3.40.50.720">
    <property type="entry name" value="NAD(P)-binding Rossmann-like Domain"/>
    <property type="match status" value="1"/>
</dbReference>
<evidence type="ECO:0000256" key="1">
    <source>
        <dbReference type="ARBA" id="ARBA00004173"/>
    </source>
</evidence>
<feature type="transmembrane region" description="Helical" evidence="5">
    <location>
        <begin position="300"/>
        <end position="317"/>
    </location>
</feature>
<dbReference type="InterPro" id="IPR002347">
    <property type="entry name" value="SDR_fam"/>
</dbReference>
<dbReference type="FunFam" id="3.40.50.720:FF:000137">
    <property type="entry name" value="Hydroxysteroid (17-beta) dehydrogenase 3"/>
    <property type="match status" value="1"/>
</dbReference>
<dbReference type="PRINTS" id="PR00080">
    <property type="entry name" value="SDRFAMILY"/>
</dbReference>
<comment type="similarity">
    <text evidence="4">Belongs to the short-chain dehydrogenases/reductases (SDR) family. 17-beta-HSD 3 subfamily.</text>
</comment>
<dbReference type="PIRSF" id="PIRSF000126">
    <property type="entry name" value="11-beta-HSD1"/>
    <property type="match status" value="1"/>
</dbReference>
<dbReference type="Pfam" id="PF00106">
    <property type="entry name" value="adh_short"/>
    <property type="match status" value="1"/>
</dbReference>